<evidence type="ECO:0000313" key="2">
    <source>
        <dbReference type="Proteomes" id="UP000306102"/>
    </source>
</evidence>
<keyword evidence="2" id="KW-1185">Reference proteome</keyword>
<dbReference type="Proteomes" id="UP000306102">
    <property type="component" value="Unassembled WGS sequence"/>
</dbReference>
<comment type="caution">
    <text evidence="1">The sequence shown here is derived from an EMBL/GenBank/DDBJ whole genome shotgun (WGS) entry which is preliminary data.</text>
</comment>
<proteinExistence type="predicted"/>
<accession>A0A4S4CVG7</accession>
<reference evidence="1 2" key="1">
    <citation type="journal article" date="2018" name="Proc. Natl. Acad. Sci. U.S.A.">
        <title>Draft genome sequence of Camellia sinensis var. sinensis provides insights into the evolution of the tea genome and tea quality.</title>
        <authorList>
            <person name="Wei C."/>
            <person name="Yang H."/>
            <person name="Wang S."/>
            <person name="Zhao J."/>
            <person name="Liu C."/>
            <person name="Gao L."/>
            <person name="Xia E."/>
            <person name="Lu Y."/>
            <person name="Tai Y."/>
            <person name="She G."/>
            <person name="Sun J."/>
            <person name="Cao H."/>
            <person name="Tong W."/>
            <person name="Gao Q."/>
            <person name="Li Y."/>
            <person name="Deng W."/>
            <person name="Jiang X."/>
            <person name="Wang W."/>
            <person name="Chen Q."/>
            <person name="Zhang S."/>
            <person name="Li H."/>
            <person name="Wu J."/>
            <person name="Wang P."/>
            <person name="Li P."/>
            <person name="Shi C."/>
            <person name="Zheng F."/>
            <person name="Jian J."/>
            <person name="Huang B."/>
            <person name="Shan D."/>
            <person name="Shi M."/>
            <person name="Fang C."/>
            <person name="Yue Y."/>
            <person name="Li F."/>
            <person name="Li D."/>
            <person name="Wei S."/>
            <person name="Han B."/>
            <person name="Jiang C."/>
            <person name="Yin Y."/>
            <person name="Xia T."/>
            <person name="Zhang Z."/>
            <person name="Bennetzen J.L."/>
            <person name="Zhao S."/>
            <person name="Wan X."/>
        </authorList>
    </citation>
    <scope>NUCLEOTIDE SEQUENCE [LARGE SCALE GENOMIC DNA]</scope>
    <source>
        <strain evidence="2">cv. Shuchazao</strain>
        <tissue evidence="1">Leaf</tissue>
    </source>
</reference>
<dbReference type="AlphaFoldDB" id="A0A4S4CVG7"/>
<name>A0A4S4CVG7_CAMSN</name>
<dbReference type="EMBL" id="SDRB02013825">
    <property type="protein sequence ID" value="THF93922.1"/>
    <property type="molecule type" value="Genomic_DNA"/>
</dbReference>
<protein>
    <submittedName>
        <fullName evidence="1">Uncharacterized protein</fullName>
    </submittedName>
</protein>
<evidence type="ECO:0000313" key="1">
    <source>
        <dbReference type="EMBL" id="THF93922.1"/>
    </source>
</evidence>
<sequence length="134" mass="14613">MDNYVFWECEAAFDLLNEFKAKKSTVPDALILISVLGAFAIQAAMDPTNQIHAYILIFDDMGKNTCKSRSSGSTLAFLGVDTGGPGLCILQHCFLVSTPRLLVVDTWSGFCRGISPLVGGVNTTYCKCRYLADF</sequence>
<gene>
    <name evidence="1" type="ORF">TEA_017612</name>
</gene>
<organism evidence="1 2">
    <name type="scientific">Camellia sinensis var. sinensis</name>
    <name type="common">China tea</name>
    <dbReference type="NCBI Taxonomy" id="542762"/>
    <lineage>
        <taxon>Eukaryota</taxon>
        <taxon>Viridiplantae</taxon>
        <taxon>Streptophyta</taxon>
        <taxon>Embryophyta</taxon>
        <taxon>Tracheophyta</taxon>
        <taxon>Spermatophyta</taxon>
        <taxon>Magnoliopsida</taxon>
        <taxon>eudicotyledons</taxon>
        <taxon>Gunneridae</taxon>
        <taxon>Pentapetalae</taxon>
        <taxon>asterids</taxon>
        <taxon>Ericales</taxon>
        <taxon>Theaceae</taxon>
        <taxon>Camellia</taxon>
    </lineage>
</organism>